<evidence type="ECO:0000313" key="1">
    <source>
        <dbReference type="EMBL" id="CAB4126190.1"/>
    </source>
</evidence>
<protein>
    <submittedName>
        <fullName evidence="1">Uncharacterized protein</fullName>
    </submittedName>
</protein>
<organism evidence="1">
    <name type="scientific">uncultured Caudovirales phage</name>
    <dbReference type="NCBI Taxonomy" id="2100421"/>
    <lineage>
        <taxon>Viruses</taxon>
        <taxon>Duplodnaviria</taxon>
        <taxon>Heunggongvirae</taxon>
        <taxon>Uroviricota</taxon>
        <taxon>Caudoviricetes</taxon>
        <taxon>Peduoviridae</taxon>
        <taxon>Maltschvirus</taxon>
        <taxon>Maltschvirus maltsch</taxon>
    </lineage>
</organism>
<proteinExistence type="predicted"/>
<accession>A0A6J5L193</accession>
<name>A0A6J5L193_9CAUD</name>
<gene>
    <name evidence="1" type="ORF">UFOVP68_52</name>
</gene>
<dbReference type="EMBL" id="LR796191">
    <property type="protein sequence ID" value="CAB4126190.1"/>
    <property type="molecule type" value="Genomic_DNA"/>
</dbReference>
<sequence length="53" mass="5812">MTSNARIALSIQIAADLRAYAATKARNSSAYYSAIRNARVALFQAARLRLLRA</sequence>
<reference evidence="1" key="1">
    <citation type="submission" date="2020-04" db="EMBL/GenBank/DDBJ databases">
        <authorList>
            <person name="Chiriac C."/>
            <person name="Salcher M."/>
            <person name="Ghai R."/>
            <person name="Kavagutti S V."/>
        </authorList>
    </citation>
    <scope>NUCLEOTIDE SEQUENCE</scope>
</reference>